<dbReference type="GO" id="GO:0015074">
    <property type="term" value="P:DNA integration"/>
    <property type="evidence" value="ECO:0007669"/>
    <property type="project" value="InterPro"/>
</dbReference>
<proteinExistence type="predicted"/>
<organism evidence="3 4">
    <name type="scientific">Gossypium australe</name>
    <dbReference type="NCBI Taxonomy" id="47621"/>
    <lineage>
        <taxon>Eukaryota</taxon>
        <taxon>Viridiplantae</taxon>
        <taxon>Streptophyta</taxon>
        <taxon>Embryophyta</taxon>
        <taxon>Tracheophyta</taxon>
        <taxon>Spermatophyta</taxon>
        <taxon>Magnoliopsida</taxon>
        <taxon>eudicotyledons</taxon>
        <taxon>Gunneridae</taxon>
        <taxon>Pentapetalae</taxon>
        <taxon>rosids</taxon>
        <taxon>malvids</taxon>
        <taxon>Malvales</taxon>
        <taxon>Malvaceae</taxon>
        <taxon>Malvoideae</taxon>
        <taxon>Gossypium</taxon>
    </lineage>
</organism>
<sequence>MKIMKSNLSCSRVKKLTLTKFFQQEHEHCFKVVNSSKNSWYIDSGCSRNMTGDKSNFIELKPKSGGEVTFGDNSKGQIEEIDSIGYSITSVRRDHGTDLQNLDFENFCISNGISHNFSAPGTPQQNRVVERKNRTLEEMARTMLCKNNLPKYFWVEATNTACYILNRVMNRLVLKKNPYELFKNKKPNISYFHPFGCKYFVLNNGKDNFAYRVFKKITLVVEESIHVFDDANLFPRKDTYVDDDDVGVLNNDDKVDHSSNDKIREQTKEALKELTLEEREVNHPREYNYVKDGKILGDPSKEVATRSSLRNKCNYVAFISCIKLKNIKEILNYEYWLLAMQIDLNQFERSNVWTFVGRPCEKSNMGTKNKLDESGNILRNKARLVAQGYT</sequence>
<reference evidence="4" key="1">
    <citation type="journal article" date="2019" name="Plant Biotechnol. J.">
        <title>Genome sequencing of the Australian wild diploid species Gossypium australe highlights disease resistance and delayed gland morphogenesis.</title>
        <authorList>
            <person name="Cai Y."/>
            <person name="Cai X."/>
            <person name="Wang Q."/>
            <person name="Wang P."/>
            <person name="Zhang Y."/>
            <person name="Cai C."/>
            <person name="Xu Y."/>
            <person name="Wang K."/>
            <person name="Zhou Z."/>
            <person name="Wang C."/>
            <person name="Geng S."/>
            <person name="Li B."/>
            <person name="Dong Q."/>
            <person name="Hou Y."/>
            <person name="Wang H."/>
            <person name="Ai P."/>
            <person name="Liu Z."/>
            <person name="Yi F."/>
            <person name="Sun M."/>
            <person name="An G."/>
            <person name="Cheng J."/>
            <person name="Zhang Y."/>
            <person name="Shi Q."/>
            <person name="Xie Y."/>
            <person name="Shi X."/>
            <person name="Chang Y."/>
            <person name="Huang F."/>
            <person name="Chen Y."/>
            <person name="Hong S."/>
            <person name="Mi L."/>
            <person name="Sun Q."/>
            <person name="Zhang L."/>
            <person name="Zhou B."/>
            <person name="Peng R."/>
            <person name="Zhang X."/>
            <person name="Liu F."/>
        </authorList>
    </citation>
    <scope>NUCLEOTIDE SEQUENCE [LARGE SCALE GENOMIC DNA]</scope>
    <source>
        <strain evidence="4">cv. PA1801</strain>
    </source>
</reference>
<dbReference type="PROSITE" id="PS50994">
    <property type="entry name" value="INTEGRASE"/>
    <property type="match status" value="1"/>
</dbReference>
<dbReference type="InterPro" id="IPR036397">
    <property type="entry name" value="RNaseH_sf"/>
</dbReference>
<dbReference type="AlphaFoldDB" id="A0A5B6X154"/>
<dbReference type="OrthoDB" id="1751476at2759"/>
<evidence type="ECO:0000256" key="1">
    <source>
        <dbReference type="ARBA" id="ARBA00022670"/>
    </source>
</evidence>
<evidence type="ECO:0000313" key="4">
    <source>
        <dbReference type="Proteomes" id="UP000325315"/>
    </source>
</evidence>
<dbReference type="EMBL" id="SMMG02000001">
    <property type="protein sequence ID" value="KAA3487416.1"/>
    <property type="molecule type" value="Genomic_DNA"/>
</dbReference>
<feature type="domain" description="Integrase catalytic" evidence="2">
    <location>
        <begin position="94"/>
        <end position="186"/>
    </location>
</feature>
<dbReference type="GO" id="GO:0006508">
    <property type="term" value="P:proteolysis"/>
    <property type="evidence" value="ECO:0007669"/>
    <property type="project" value="UniProtKB-KW"/>
</dbReference>
<keyword evidence="4" id="KW-1185">Reference proteome</keyword>
<dbReference type="Gene3D" id="3.30.420.10">
    <property type="entry name" value="Ribonuclease H-like superfamily/Ribonuclease H"/>
    <property type="match status" value="1"/>
</dbReference>
<dbReference type="Proteomes" id="UP000325315">
    <property type="component" value="Unassembled WGS sequence"/>
</dbReference>
<keyword evidence="1" id="KW-0378">Hydrolase</keyword>
<accession>A0A5B6X154</accession>
<dbReference type="GO" id="GO:0008233">
    <property type="term" value="F:peptidase activity"/>
    <property type="evidence" value="ECO:0007669"/>
    <property type="project" value="UniProtKB-KW"/>
</dbReference>
<dbReference type="GO" id="GO:0003676">
    <property type="term" value="F:nucleic acid binding"/>
    <property type="evidence" value="ECO:0007669"/>
    <property type="project" value="InterPro"/>
</dbReference>
<keyword evidence="1" id="KW-0645">Protease</keyword>
<dbReference type="SUPFAM" id="SSF53098">
    <property type="entry name" value="Ribonuclease H-like"/>
    <property type="match status" value="1"/>
</dbReference>
<dbReference type="Pfam" id="PF22936">
    <property type="entry name" value="Pol_BBD"/>
    <property type="match status" value="1"/>
</dbReference>
<name>A0A5B6X154_9ROSI</name>
<dbReference type="InterPro" id="IPR012337">
    <property type="entry name" value="RNaseH-like_sf"/>
</dbReference>
<protein>
    <submittedName>
        <fullName evidence="3">Retrovirus-related Pol polyprotein from transposon TNT 1-94</fullName>
    </submittedName>
</protein>
<dbReference type="InterPro" id="IPR039537">
    <property type="entry name" value="Retrotran_Ty1/copia-like"/>
</dbReference>
<gene>
    <name evidence="3" type="ORF">EPI10_031243</name>
</gene>
<dbReference type="PANTHER" id="PTHR42648">
    <property type="entry name" value="TRANSPOSASE, PUTATIVE-RELATED"/>
    <property type="match status" value="1"/>
</dbReference>
<dbReference type="InterPro" id="IPR054722">
    <property type="entry name" value="PolX-like_BBD"/>
</dbReference>
<comment type="caution">
    <text evidence="3">The sequence shown here is derived from an EMBL/GenBank/DDBJ whole genome shotgun (WGS) entry which is preliminary data.</text>
</comment>
<evidence type="ECO:0000313" key="3">
    <source>
        <dbReference type="EMBL" id="KAA3487416.1"/>
    </source>
</evidence>
<dbReference type="InterPro" id="IPR001584">
    <property type="entry name" value="Integrase_cat-core"/>
</dbReference>
<evidence type="ECO:0000259" key="2">
    <source>
        <dbReference type="PROSITE" id="PS50994"/>
    </source>
</evidence>
<dbReference type="PANTHER" id="PTHR42648:SF32">
    <property type="entry name" value="RIBONUCLEASE H-LIKE DOMAIN, GAG-PRE-INTEGRASE DOMAIN PROTEIN-RELATED"/>
    <property type="match status" value="1"/>
</dbReference>